<dbReference type="InterPro" id="IPR027056">
    <property type="entry name" value="Gluconate_2DH_su3"/>
</dbReference>
<keyword evidence="2" id="KW-1185">Reference proteome</keyword>
<evidence type="ECO:0000313" key="1">
    <source>
        <dbReference type="EMBL" id="RIV80085.1"/>
    </source>
</evidence>
<dbReference type="OrthoDB" id="6385145at2"/>
<accession>A0A3A1NYV6</accession>
<name>A0A3A1NYV6_9SPHN</name>
<dbReference type="AlphaFoldDB" id="A0A3A1NYV6"/>
<gene>
    <name evidence="1" type="ORF">D2V17_19720</name>
</gene>
<protein>
    <recommendedName>
        <fullName evidence="3">Gluconate 2-dehydrogenase subunit 3 family protein</fullName>
    </recommendedName>
</protein>
<comment type="caution">
    <text evidence="1">The sequence shown here is derived from an EMBL/GenBank/DDBJ whole genome shotgun (WGS) entry which is preliminary data.</text>
</comment>
<evidence type="ECO:0008006" key="3">
    <source>
        <dbReference type="Google" id="ProtNLM"/>
    </source>
</evidence>
<proteinExistence type="predicted"/>
<dbReference type="Proteomes" id="UP000265366">
    <property type="component" value="Unassembled WGS sequence"/>
</dbReference>
<dbReference type="Pfam" id="PF13618">
    <property type="entry name" value="Gluconate_2-dh3"/>
    <property type="match status" value="1"/>
</dbReference>
<organism evidence="1 2">
    <name type="scientific">Aurantiacibacter xanthus</name>
    <dbReference type="NCBI Taxonomy" id="1784712"/>
    <lineage>
        <taxon>Bacteria</taxon>
        <taxon>Pseudomonadati</taxon>
        <taxon>Pseudomonadota</taxon>
        <taxon>Alphaproteobacteria</taxon>
        <taxon>Sphingomonadales</taxon>
        <taxon>Erythrobacteraceae</taxon>
        <taxon>Aurantiacibacter</taxon>
    </lineage>
</organism>
<dbReference type="RefSeq" id="WP_119594847.1">
    <property type="nucleotide sequence ID" value="NZ_QXFM01000144.1"/>
</dbReference>
<reference evidence="1 2" key="1">
    <citation type="submission" date="2018-08" db="EMBL/GenBank/DDBJ databases">
        <title>Erythrobacter zhengii sp.nov., a bacterium isolated from deep-sea sediment.</title>
        <authorList>
            <person name="Fang C."/>
            <person name="Wu Y.-H."/>
            <person name="Sun C."/>
            <person name="Wang H."/>
            <person name="Cheng H."/>
            <person name="Meng F.-X."/>
            <person name="Wang C.-S."/>
            <person name="Xu X.-W."/>
        </authorList>
    </citation>
    <scope>NUCLEOTIDE SEQUENCE [LARGE SCALE GENOMIC DNA]</scope>
    <source>
        <strain evidence="1 2">CCTCC AB 2015396</strain>
    </source>
</reference>
<sequence length="180" mass="18595">MLAGAGAALSACDAIGLADEDSPFRYSAEDMALITALADRIVPKGDSVGALDAGVPAAFEGLMANWASEETRAQMAGVLAALGALGGGFAALPAGEQSRLLADYDAAALAPAPQGEEELFSPPSAKDADYQRFKQIIVLLFYVSEPALTHELAYTHMPGRWDPSIPVTPETRPEGGAGSF</sequence>
<dbReference type="EMBL" id="QXFM01000144">
    <property type="protein sequence ID" value="RIV80085.1"/>
    <property type="molecule type" value="Genomic_DNA"/>
</dbReference>
<evidence type="ECO:0000313" key="2">
    <source>
        <dbReference type="Proteomes" id="UP000265366"/>
    </source>
</evidence>